<dbReference type="STRING" id="1890683.A0A427YPQ4"/>
<feature type="chain" id="PRO_5019246110" description="DUF1343 domain-containing protein" evidence="1">
    <location>
        <begin position="19"/>
        <end position="442"/>
    </location>
</feature>
<dbReference type="OrthoDB" id="2017677at2759"/>
<dbReference type="PANTHER" id="PTHR42915:SF1">
    <property type="entry name" value="PEPTIDOGLYCAN BETA-N-ACETYLMURAMIDASE NAMZ"/>
    <property type="match status" value="1"/>
</dbReference>
<proteinExistence type="predicted"/>
<dbReference type="Pfam" id="PF07075">
    <property type="entry name" value="NamZ_N"/>
    <property type="match status" value="1"/>
</dbReference>
<dbReference type="AlphaFoldDB" id="A0A427YPQ4"/>
<name>A0A427YPQ4_9TREE</name>
<reference evidence="4 5" key="1">
    <citation type="submission" date="2018-11" db="EMBL/GenBank/DDBJ databases">
        <title>Genome sequence of Saitozyma podzolica DSM 27192.</title>
        <authorList>
            <person name="Aliyu H."/>
            <person name="Gorte O."/>
            <person name="Ochsenreither K."/>
        </authorList>
    </citation>
    <scope>NUCLEOTIDE SEQUENCE [LARGE SCALE GENOMIC DNA]</scope>
    <source>
        <strain evidence="4 5">DSM 27192</strain>
    </source>
</reference>
<keyword evidence="5" id="KW-1185">Reference proteome</keyword>
<dbReference type="Gene3D" id="3.40.50.12170">
    <property type="entry name" value="Uncharacterised protein PF07075, DUF1343"/>
    <property type="match status" value="1"/>
</dbReference>
<dbReference type="Gene3D" id="3.90.1150.140">
    <property type="match status" value="1"/>
</dbReference>
<dbReference type="InterPro" id="IPR048502">
    <property type="entry name" value="NamZ_N"/>
</dbReference>
<dbReference type="PANTHER" id="PTHR42915">
    <property type="entry name" value="HYPOTHETICAL 460 KDA PROTEIN IN FEUA-SIGW INTERGENIC REGION [PRECURSOR]"/>
    <property type="match status" value="1"/>
</dbReference>
<sequence>MVLAILSLLTLLIAQSGAWTPTVQTGLDVLASSNFERNPTGVTASLDLGVDVMFRAKVDLAGVMGPEHGFRGTQQAGSGAGGTFIDPETGLTVYDAYNANTTTLVKFITDSGADTVVFDIQDVGARFYTYTWAMYDTLVASTLCNTTFVVLDRPNPITGLSAFGPILNESYASYVGRRPIAQAHGMTAGELATMFVGEGWIQQTAAAFAGNGSSEGSVCDVKLQVIKMSGWERWMSWADTGLTWVMPSPNMASPITATVYPGTCMFEGTNLSEGRGTVRPFELLGSPFTNSTWSDAMRNLPNPIPNTSFRPACFAPTDSKWLGNTSCGIEVYVDLCSDGRCSDAGDSGGSHPYETFDPVYLGVSLLSTARRLFSSQSGNATSAFQWLYNGSNSSLYDVDVLSGGPLIREGIEAGMSPDEMKAAWTPALEAWKSNVRAKYLMY</sequence>
<gene>
    <name evidence="4" type="ORF">EHS25_007441</name>
</gene>
<evidence type="ECO:0000259" key="2">
    <source>
        <dbReference type="Pfam" id="PF07075"/>
    </source>
</evidence>
<dbReference type="Pfam" id="PF20732">
    <property type="entry name" value="NamZ_C"/>
    <property type="match status" value="1"/>
</dbReference>
<dbReference type="EMBL" id="RSCD01000004">
    <property type="protein sequence ID" value="RSH93088.1"/>
    <property type="molecule type" value="Genomic_DNA"/>
</dbReference>
<protein>
    <recommendedName>
        <fullName evidence="6">DUF1343 domain-containing protein</fullName>
    </recommendedName>
</protein>
<dbReference type="PIRSF" id="PIRSF016719">
    <property type="entry name" value="UCP016719"/>
    <property type="match status" value="1"/>
</dbReference>
<dbReference type="GO" id="GO:0033922">
    <property type="term" value="F:peptidoglycan beta-N-acetylmuramidase activity"/>
    <property type="evidence" value="ECO:0007669"/>
    <property type="project" value="InterPro"/>
</dbReference>
<dbReference type="InterPro" id="IPR008302">
    <property type="entry name" value="NamZ"/>
</dbReference>
<evidence type="ECO:0000313" key="4">
    <source>
        <dbReference type="EMBL" id="RSH93088.1"/>
    </source>
</evidence>
<evidence type="ECO:0000259" key="3">
    <source>
        <dbReference type="Pfam" id="PF20732"/>
    </source>
</evidence>
<dbReference type="InterPro" id="IPR048503">
    <property type="entry name" value="NamZ_C"/>
</dbReference>
<accession>A0A427YPQ4</accession>
<feature type="domain" description="Peptidoglycan beta-N-acetylmuramidase NamZ C-terminal" evidence="3">
    <location>
        <begin position="259"/>
        <end position="442"/>
    </location>
</feature>
<dbReference type="Proteomes" id="UP000279259">
    <property type="component" value="Unassembled WGS sequence"/>
</dbReference>
<organism evidence="4 5">
    <name type="scientific">Saitozyma podzolica</name>
    <dbReference type="NCBI Taxonomy" id="1890683"/>
    <lineage>
        <taxon>Eukaryota</taxon>
        <taxon>Fungi</taxon>
        <taxon>Dikarya</taxon>
        <taxon>Basidiomycota</taxon>
        <taxon>Agaricomycotina</taxon>
        <taxon>Tremellomycetes</taxon>
        <taxon>Tremellales</taxon>
        <taxon>Trimorphomycetaceae</taxon>
        <taxon>Saitozyma</taxon>
    </lineage>
</organism>
<keyword evidence="1" id="KW-0732">Signal</keyword>
<comment type="caution">
    <text evidence="4">The sequence shown here is derived from an EMBL/GenBank/DDBJ whole genome shotgun (WGS) entry which is preliminary data.</text>
</comment>
<feature type="signal peptide" evidence="1">
    <location>
        <begin position="1"/>
        <end position="18"/>
    </location>
</feature>
<feature type="domain" description="Peptidoglycan beta-N-acetylmuramidase NamZ N-terminal" evidence="2">
    <location>
        <begin position="38"/>
        <end position="253"/>
    </location>
</feature>
<evidence type="ECO:0000313" key="5">
    <source>
        <dbReference type="Proteomes" id="UP000279259"/>
    </source>
</evidence>
<evidence type="ECO:0008006" key="6">
    <source>
        <dbReference type="Google" id="ProtNLM"/>
    </source>
</evidence>
<evidence type="ECO:0000256" key="1">
    <source>
        <dbReference type="SAM" id="SignalP"/>
    </source>
</evidence>